<dbReference type="OrthoDB" id="6436477at2759"/>
<feature type="region of interest" description="Disordered" evidence="1">
    <location>
        <begin position="196"/>
        <end position="222"/>
    </location>
</feature>
<feature type="chain" id="PRO_5021491230" description="ALK tyrosine kinase receptor" evidence="2">
    <location>
        <begin position="27"/>
        <end position="255"/>
    </location>
</feature>
<feature type="compositionally biased region" description="Low complexity" evidence="1">
    <location>
        <begin position="202"/>
        <end position="212"/>
    </location>
</feature>
<reference evidence="3 4" key="1">
    <citation type="journal article" date="2019" name="Sci. Rep.">
        <title>Orb-weaving spider Araneus ventricosus genome elucidates the spidroin gene catalogue.</title>
        <authorList>
            <person name="Kono N."/>
            <person name="Nakamura H."/>
            <person name="Ohtoshi R."/>
            <person name="Moran D.A.P."/>
            <person name="Shinohara A."/>
            <person name="Yoshida Y."/>
            <person name="Fujiwara M."/>
            <person name="Mori M."/>
            <person name="Tomita M."/>
            <person name="Arakawa K."/>
        </authorList>
    </citation>
    <scope>NUCLEOTIDE SEQUENCE [LARGE SCALE GENOMIC DNA]</scope>
</reference>
<evidence type="ECO:0008006" key="5">
    <source>
        <dbReference type="Google" id="ProtNLM"/>
    </source>
</evidence>
<evidence type="ECO:0000256" key="1">
    <source>
        <dbReference type="SAM" id="MobiDB-lite"/>
    </source>
</evidence>
<dbReference type="EMBL" id="BGPR01000024">
    <property type="protein sequence ID" value="GBL80994.1"/>
    <property type="molecule type" value="Genomic_DNA"/>
</dbReference>
<evidence type="ECO:0000313" key="4">
    <source>
        <dbReference type="Proteomes" id="UP000499080"/>
    </source>
</evidence>
<evidence type="ECO:0000256" key="2">
    <source>
        <dbReference type="SAM" id="SignalP"/>
    </source>
</evidence>
<gene>
    <name evidence="3" type="ORF">AVEN_83085_1</name>
</gene>
<keyword evidence="4" id="KW-1185">Reference proteome</keyword>
<organism evidence="3 4">
    <name type="scientific">Araneus ventricosus</name>
    <name type="common">Orbweaver spider</name>
    <name type="synonym">Epeira ventricosa</name>
    <dbReference type="NCBI Taxonomy" id="182803"/>
    <lineage>
        <taxon>Eukaryota</taxon>
        <taxon>Metazoa</taxon>
        <taxon>Ecdysozoa</taxon>
        <taxon>Arthropoda</taxon>
        <taxon>Chelicerata</taxon>
        <taxon>Arachnida</taxon>
        <taxon>Araneae</taxon>
        <taxon>Araneomorphae</taxon>
        <taxon>Entelegynae</taxon>
        <taxon>Araneoidea</taxon>
        <taxon>Araneidae</taxon>
        <taxon>Araneus</taxon>
    </lineage>
</organism>
<comment type="caution">
    <text evidence="3">The sequence shown here is derived from an EMBL/GenBank/DDBJ whole genome shotgun (WGS) entry which is preliminary data.</text>
</comment>
<proteinExistence type="predicted"/>
<name>A0A4Y2APR3_ARAVE</name>
<dbReference type="AlphaFoldDB" id="A0A4Y2APR3"/>
<feature type="signal peptide" evidence="2">
    <location>
        <begin position="1"/>
        <end position="26"/>
    </location>
</feature>
<accession>A0A4Y2APR3</accession>
<protein>
    <recommendedName>
        <fullName evidence="5">ALK tyrosine kinase receptor</fullName>
    </recommendedName>
</protein>
<dbReference type="Proteomes" id="UP000499080">
    <property type="component" value="Unassembled WGS sequence"/>
</dbReference>
<sequence>MNFEPLGNFFRNWILRILSSTALILAMKCLDEMDGIYGCENRPVKAFQQAGVFVKGAGGAPGEDNRGLSLGASLRATFDWEGGDSIYILVGQKGVDPCSNVKISCGTMRTKRSFDKFKLFKQELTEGGGGGGGGATYVFKIDPVNAQKIPLAIAGGGGGLSAKYSTNESNPYILPHGLMPNNSILPINGYTGSGAGGGGGWDDNTNTATGGESLREGGRGGRACKRSAVWGTHGGFGGGGGGCASGAGGGGYRGK</sequence>
<keyword evidence="2" id="KW-0732">Signal</keyword>
<evidence type="ECO:0000313" key="3">
    <source>
        <dbReference type="EMBL" id="GBL80994.1"/>
    </source>
</evidence>